<dbReference type="Proteomes" id="UP000789845">
    <property type="component" value="Unassembled WGS sequence"/>
</dbReference>
<evidence type="ECO:0000256" key="1">
    <source>
        <dbReference type="SAM" id="MobiDB-lite"/>
    </source>
</evidence>
<dbReference type="AlphaFoldDB" id="A0A9C7GBM4"/>
<dbReference type="EMBL" id="CAKJTG010000019">
    <property type="protein sequence ID" value="CAG9609459.1"/>
    <property type="molecule type" value="Genomic_DNA"/>
</dbReference>
<organism evidence="3 4">
    <name type="scientific">Pseudoneobacillus rhizosphaerae</name>
    <dbReference type="NCBI Taxonomy" id="2880968"/>
    <lineage>
        <taxon>Bacteria</taxon>
        <taxon>Bacillati</taxon>
        <taxon>Bacillota</taxon>
        <taxon>Bacilli</taxon>
        <taxon>Bacillales</taxon>
        <taxon>Bacillaceae</taxon>
        <taxon>Pseudoneobacillus</taxon>
    </lineage>
</organism>
<feature type="region of interest" description="Disordered" evidence="1">
    <location>
        <begin position="64"/>
        <end position="87"/>
    </location>
</feature>
<name>A0A9C7GBM4_9BACI</name>
<keyword evidence="2" id="KW-0472">Membrane</keyword>
<proteinExistence type="predicted"/>
<feature type="transmembrane region" description="Helical" evidence="2">
    <location>
        <begin position="6"/>
        <end position="23"/>
    </location>
</feature>
<comment type="caution">
    <text evidence="3">The sequence shown here is derived from an EMBL/GenBank/DDBJ whole genome shotgun (WGS) entry which is preliminary data.</text>
</comment>
<keyword evidence="2" id="KW-1133">Transmembrane helix</keyword>
<sequence>MFEILIIIFLIISIITFFLIIGIKNKKQAIQTFTIPFFIKSYSNLIDKGQDEVDKSFIEKLNDFFNDSDNTDISDDGNEDIDDSGDE</sequence>
<keyword evidence="4" id="KW-1185">Reference proteome</keyword>
<dbReference type="RefSeq" id="WP_230497690.1">
    <property type="nucleotide sequence ID" value="NZ_CAKJTG010000019.1"/>
</dbReference>
<feature type="compositionally biased region" description="Acidic residues" evidence="1">
    <location>
        <begin position="69"/>
        <end position="87"/>
    </location>
</feature>
<evidence type="ECO:0000256" key="2">
    <source>
        <dbReference type="SAM" id="Phobius"/>
    </source>
</evidence>
<evidence type="ECO:0000313" key="3">
    <source>
        <dbReference type="EMBL" id="CAG9609459.1"/>
    </source>
</evidence>
<evidence type="ECO:0000313" key="4">
    <source>
        <dbReference type="Proteomes" id="UP000789845"/>
    </source>
</evidence>
<gene>
    <name evidence="3" type="ORF">NEOCIP111885_03201</name>
</gene>
<reference evidence="3" key="1">
    <citation type="submission" date="2021-10" db="EMBL/GenBank/DDBJ databases">
        <authorList>
            <person name="Criscuolo A."/>
        </authorList>
    </citation>
    <scope>NUCLEOTIDE SEQUENCE</scope>
    <source>
        <strain evidence="3">CIP111885</strain>
    </source>
</reference>
<keyword evidence="2" id="KW-0812">Transmembrane</keyword>
<protein>
    <submittedName>
        <fullName evidence="3">Uncharacterized protein</fullName>
    </submittedName>
</protein>
<accession>A0A9C7GBM4</accession>